<sequence>MDQPWKMLVYISADNTLYDDALVSLRQLTDASSLNNVDIVVQLDGPSPGQGSRYRCVGGKKQLVWEADKNYVNINRAQRLKDFLSLEEAAGKLPTAMPHVSTATPEGSTATPPERQRIALILWGHGAGLDHLYFYKNPLPKDSLSPNVPNPNLYVTNIELGTILEKYSAGVVRKGILENYSKDEILENYSKKCSREKILEKYSKEDLLKKYSEEEILEKYSKEDLLKNYPKAVDFKIDLLGFDSCLMAMTEICHEVAGSVSLVVASDEVVPDQSWPYDTILGDLSKFPGMDANTLSAAIISRFRERYTQKGSKTRVSLSSMNLSKSSDLVKAMTELVNALDAATKWDADVKAKSMIFRARDASRTPDEVTYIDFGVFCKELSQSFSQEHVEEPERNKNYAAVSNQAKNALDVLVSSPYILYHRDAGEDGSIDPYGLAIYFPQTLDIITSLIDDAVKQEVVPKVMPRDDVKTPGTPHKTPGTPHKGDGPQITGYEILWGDYLKLKFNQDTRWANLVCQLLGGNADLMSRTIADLMSRTIEVAQPAERSVA</sequence>
<feature type="compositionally biased region" description="Low complexity" evidence="1">
    <location>
        <begin position="471"/>
        <end position="482"/>
    </location>
</feature>
<feature type="region of interest" description="Disordered" evidence="1">
    <location>
        <begin position="465"/>
        <end position="487"/>
    </location>
</feature>
<dbReference type="AlphaFoldDB" id="A0A7G8BGR9"/>
<dbReference type="PANTHER" id="PTHR37835:SF1">
    <property type="entry name" value="ALPHA-CLOSTRIPAIN"/>
    <property type="match status" value="1"/>
</dbReference>
<organism evidence="2 3">
    <name type="scientific">Alloacidobacterium dinghuense</name>
    <dbReference type="NCBI Taxonomy" id="2763107"/>
    <lineage>
        <taxon>Bacteria</taxon>
        <taxon>Pseudomonadati</taxon>
        <taxon>Acidobacteriota</taxon>
        <taxon>Terriglobia</taxon>
        <taxon>Terriglobales</taxon>
        <taxon>Acidobacteriaceae</taxon>
        <taxon>Alloacidobacterium</taxon>
    </lineage>
</organism>
<evidence type="ECO:0000256" key="1">
    <source>
        <dbReference type="SAM" id="MobiDB-lite"/>
    </source>
</evidence>
<evidence type="ECO:0000313" key="3">
    <source>
        <dbReference type="Proteomes" id="UP000515312"/>
    </source>
</evidence>
<evidence type="ECO:0000313" key="2">
    <source>
        <dbReference type="EMBL" id="QNI31739.1"/>
    </source>
</evidence>
<accession>A0A7G8BGR9</accession>
<protein>
    <recommendedName>
        <fullName evidence="4">Clostripain</fullName>
    </recommendedName>
</protein>
<dbReference type="InterPro" id="IPR005077">
    <property type="entry name" value="Peptidase_C11"/>
</dbReference>
<reference evidence="2 3" key="1">
    <citation type="submission" date="2020-08" db="EMBL/GenBank/DDBJ databases">
        <title>Edaphobacter telluris sp. nov. and Acidobacterium dinghuensis sp. nov., two acidobacteria isolated from forest soil.</title>
        <authorList>
            <person name="Fu J."/>
            <person name="Qiu L."/>
        </authorList>
    </citation>
    <scope>NUCLEOTIDE SEQUENCE [LARGE SCALE GENOMIC DNA]</scope>
    <source>
        <strain evidence="2">4Y35</strain>
    </source>
</reference>
<evidence type="ECO:0008006" key="4">
    <source>
        <dbReference type="Google" id="ProtNLM"/>
    </source>
</evidence>
<dbReference type="Pfam" id="PF03415">
    <property type="entry name" value="Peptidase_C11"/>
    <property type="match status" value="1"/>
</dbReference>
<dbReference type="EMBL" id="CP060394">
    <property type="protein sequence ID" value="QNI31739.1"/>
    <property type="molecule type" value="Genomic_DNA"/>
</dbReference>
<name>A0A7G8BGR9_9BACT</name>
<keyword evidence="3" id="KW-1185">Reference proteome</keyword>
<dbReference type="KEGG" id="adin:H7849_22250"/>
<gene>
    <name evidence="2" type="ORF">H7849_22250</name>
</gene>
<dbReference type="Proteomes" id="UP000515312">
    <property type="component" value="Chromosome"/>
</dbReference>
<dbReference type="RefSeq" id="WP_186742634.1">
    <property type="nucleotide sequence ID" value="NZ_CP060394.1"/>
</dbReference>
<proteinExistence type="predicted"/>
<dbReference type="Gene3D" id="3.40.50.11970">
    <property type="match status" value="1"/>
</dbReference>
<dbReference type="PANTHER" id="PTHR37835">
    <property type="entry name" value="ALPHA-CLOSTRIPAIN"/>
    <property type="match status" value="1"/>
</dbReference>